<dbReference type="CDD" id="cd00085">
    <property type="entry name" value="HNHc"/>
    <property type="match status" value="1"/>
</dbReference>
<dbReference type="Proteomes" id="UP001500121">
    <property type="component" value="Unassembled WGS sequence"/>
</dbReference>
<evidence type="ECO:0000313" key="4">
    <source>
        <dbReference type="Proteomes" id="UP001500121"/>
    </source>
</evidence>
<keyword evidence="4" id="KW-1185">Reference proteome</keyword>
<dbReference type="InterPro" id="IPR003870">
    <property type="entry name" value="DUF222"/>
</dbReference>
<name>A0ABP8YVH2_9MICO</name>
<feature type="region of interest" description="Disordered" evidence="1">
    <location>
        <begin position="209"/>
        <end position="243"/>
    </location>
</feature>
<dbReference type="InterPro" id="IPR003615">
    <property type="entry name" value="HNH_nuc"/>
</dbReference>
<organism evidence="3 4">
    <name type="scientific">Amnibacterium soli</name>
    <dbReference type="NCBI Taxonomy" id="1282736"/>
    <lineage>
        <taxon>Bacteria</taxon>
        <taxon>Bacillati</taxon>
        <taxon>Actinomycetota</taxon>
        <taxon>Actinomycetes</taxon>
        <taxon>Micrococcales</taxon>
        <taxon>Microbacteriaceae</taxon>
        <taxon>Amnibacterium</taxon>
    </lineage>
</organism>
<dbReference type="EMBL" id="BAABLP010000001">
    <property type="protein sequence ID" value="GAA4736396.1"/>
    <property type="molecule type" value="Genomic_DNA"/>
</dbReference>
<keyword evidence="3" id="KW-0540">Nuclease</keyword>
<dbReference type="Pfam" id="PF02720">
    <property type="entry name" value="DUF222"/>
    <property type="match status" value="1"/>
</dbReference>
<dbReference type="GO" id="GO:0004519">
    <property type="term" value="F:endonuclease activity"/>
    <property type="evidence" value="ECO:0007669"/>
    <property type="project" value="UniProtKB-KW"/>
</dbReference>
<evidence type="ECO:0000259" key="2">
    <source>
        <dbReference type="Pfam" id="PF02720"/>
    </source>
</evidence>
<accession>A0ABP8YVH2</accession>
<comment type="caution">
    <text evidence="3">The sequence shown here is derived from an EMBL/GenBank/DDBJ whole genome shotgun (WGS) entry which is preliminary data.</text>
</comment>
<feature type="domain" description="DUF222" evidence="2">
    <location>
        <begin position="27"/>
        <end position="341"/>
    </location>
</feature>
<keyword evidence="3" id="KW-0378">Hydrolase</keyword>
<protein>
    <submittedName>
        <fullName evidence="3">HNH endonuclease signature motif containing protein</fullName>
    </submittedName>
</protein>
<evidence type="ECO:0000256" key="1">
    <source>
        <dbReference type="SAM" id="MobiDB-lite"/>
    </source>
</evidence>
<proteinExistence type="predicted"/>
<evidence type="ECO:0000313" key="3">
    <source>
        <dbReference type="EMBL" id="GAA4736396.1"/>
    </source>
</evidence>
<reference evidence="4" key="1">
    <citation type="journal article" date="2019" name="Int. J. Syst. Evol. Microbiol.">
        <title>The Global Catalogue of Microorganisms (GCM) 10K type strain sequencing project: providing services to taxonomists for standard genome sequencing and annotation.</title>
        <authorList>
            <consortium name="The Broad Institute Genomics Platform"/>
            <consortium name="The Broad Institute Genome Sequencing Center for Infectious Disease"/>
            <person name="Wu L."/>
            <person name="Ma J."/>
        </authorList>
    </citation>
    <scope>NUCLEOTIDE SEQUENCE [LARGE SCALE GENOMIC DNA]</scope>
    <source>
        <strain evidence="4">JCM 19015</strain>
    </source>
</reference>
<gene>
    <name evidence="3" type="ORF">GCM10025783_03170</name>
</gene>
<sequence>MLADTAGVEELGRLVDAMRIDAAAQLERRSRKRLGEDSLAFRSGARDGDELVQQVCRIDSREAKRRVALGTALAPSVALNGDLLPGRHPVLADAVRSGAVGVEAARVVVNAAKAIGRRVAAEDLDVMVEALTDTATVSDVETLHDVAAAWALALDPDGADPDRPEQHLQRALRIGRTTADGMTRATVVLTPEHLAMLKELLQSRRRGLQLVRTEPASDDDPETTGAEWREEEGPGGGRPRSRAQQDYDTLLEALEAGVKADQADVASEVIHETVVTITAAELEARRGQAFPVGVLAGIPIPVVERRVCTGGIRLLVTDEGGEPLHLGRSRRLFSPAQRKALAVGAGGRCQHPGCRTPSPYLEAHHAAWFARDDGPTDVRNGIMLCSYHHHLVHAVRSPVRIVRHEGDLFVVPVHWTGPPAERHRRQRGVLHDARITRLRRWAVVRPTPWRATGT</sequence>
<keyword evidence="3" id="KW-0255">Endonuclease</keyword>